<dbReference type="Proteomes" id="UP000436088">
    <property type="component" value="Unassembled WGS sequence"/>
</dbReference>
<accession>A0A6A2WP61</accession>
<sequence length="118" mass="13776">MKKMMKNISTCNLSNEISWYENPFYYSNHHNQQQQRTSTKHLHHQVKPVMDSELGIAGSQIIDLKAEVDYERKARKKVKSLNKKLGKEVAEERRGKEALEIVCEKLAVEITFKKSEID</sequence>
<dbReference type="PANTHER" id="PTHR31071">
    <property type="entry name" value="GB|AAF24581.1"/>
    <property type="match status" value="1"/>
</dbReference>
<dbReference type="EMBL" id="VEPZ02001775">
    <property type="protein sequence ID" value="KAE8655790.1"/>
    <property type="molecule type" value="Genomic_DNA"/>
</dbReference>
<dbReference type="PANTHER" id="PTHR31071:SF39">
    <property type="entry name" value="PROTEIN BRANCHLESS TRICHOME"/>
    <property type="match status" value="1"/>
</dbReference>
<evidence type="ECO:0000313" key="2">
    <source>
        <dbReference type="Proteomes" id="UP000436088"/>
    </source>
</evidence>
<keyword evidence="1" id="KW-0472">Membrane</keyword>
<name>A0A6A2WP61_HIBSY</name>
<keyword evidence="1" id="KW-0675">Receptor</keyword>
<organism evidence="1 2">
    <name type="scientific">Hibiscus syriacus</name>
    <name type="common">Rose of Sharon</name>
    <dbReference type="NCBI Taxonomy" id="106335"/>
    <lineage>
        <taxon>Eukaryota</taxon>
        <taxon>Viridiplantae</taxon>
        <taxon>Streptophyta</taxon>
        <taxon>Embryophyta</taxon>
        <taxon>Tracheophyta</taxon>
        <taxon>Spermatophyta</taxon>
        <taxon>Magnoliopsida</taxon>
        <taxon>eudicotyledons</taxon>
        <taxon>Gunneridae</taxon>
        <taxon>Pentapetalae</taxon>
        <taxon>rosids</taxon>
        <taxon>malvids</taxon>
        <taxon>Malvales</taxon>
        <taxon>Malvaceae</taxon>
        <taxon>Malvoideae</taxon>
        <taxon>Hibiscus</taxon>
    </lineage>
</organism>
<dbReference type="InterPro" id="IPR043424">
    <property type="entry name" value="BLT-like"/>
</dbReference>
<evidence type="ECO:0000313" key="1">
    <source>
        <dbReference type="EMBL" id="KAE8655790.1"/>
    </source>
</evidence>
<protein>
    <submittedName>
        <fullName evidence="1">Lung seven transmembrane receptor family protein</fullName>
    </submittedName>
</protein>
<dbReference type="AlphaFoldDB" id="A0A6A2WP61"/>
<proteinExistence type="predicted"/>
<reference evidence="1" key="1">
    <citation type="submission" date="2019-09" db="EMBL/GenBank/DDBJ databases">
        <title>Draft genome information of white flower Hibiscus syriacus.</title>
        <authorList>
            <person name="Kim Y.-M."/>
        </authorList>
    </citation>
    <scope>NUCLEOTIDE SEQUENCE [LARGE SCALE GENOMIC DNA]</scope>
    <source>
        <strain evidence="1">YM2019G1</strain>
    </source>
</reference>
<keyword evidence="2" id="KW-1185">Reference proteome</keyword>
<keyword evidence="1" id="KW-0812">Transmembrane</keyword>
<gene>
    <name evidence="1" type="ORF">F3Y22_tig00117017pilonHSYRG00363</name>
</gene>
<comment type="caution">
    <text evidence="1">The sequence shown here is derived from an EMBL/GenBank/DDBJ whole genome shotgun (WGS) entry which is preliminary data.</text>
</comment>